<proteinExistence type="inferred from homology"/>
<reference evidence="5" key="1">
    <citation type="journal article" date="2018" name="Nat. Genet.">
        <title>Extensive intraspecific gene order and gene structural variations between Mo17 and other maize genomes.</title>
        <authorList>
            <person name="Sun S."/>
            <person name="Zhou Y."/>
            <person name="Chen J."/>
            <person name="Shi J."/>
            <person name="Zhao H."/>
            <person name="Zhao H."/>
            <person name="Song W."/>
            <person name="Zhang M."/>
            <person name="Cui Y."/>
            <person name="Dong X."/>
            <person name="Liu H."/>
            <person name="Ma X."/>
            <person name="Jiao Y."/>
            <person name="Wang B."/>
            <person name="Wei X."/>
            <person name="Stein J.C."/>
            <person name="Glaubitz J.C."/>
            <person name="Lu F."/>
            <person name="Yu G."/>
            <person name="Liang C."/>
            <person name="Fengler K."/>
            <person name="Li B."/>
            <person name="Rafalski A."/>
            <person name="Schnable P.S."/>
            <person name="Ware D.H."/>
            <person name="Buckler E.S."/>
            <person name="Lai J."/>
        </authorList>
    </citation>
    <scope>NUCLEOTIDE SEQUENCE [LARGE SCALE GENOMIC DNA]</scope>
    <source>
        <tissue evidence="5">Seedling</tissue>
    </source>
</reference>
<sequence length="199" mass="22585">MEVKRQLEQVQVALEGATEDMDLMGRLLDDLDLLQRHSPDVDLDMVDMDLLKHTVVHKYVTPHLHLMISELVKNSLRAVQERYMDYDKLAPPVRIIVADGADDVTIKITDEGGGIPRSGLSRIFTYLYSTTENPPDLDVHNEGVTMAYMVMGFLLVVFMLDISAETCRSSLWKDMVCTYLTFYIQILSTLKNVAVFISL</sequence>
<dbReference type="Pfam" id="PF02518">
    <property type="entry name" value="HATPase_c"/>
    <property type="match status" value="1"/>
</dbReference>
<keyword evidence="5" id="KW-0670">Pyruvate</keyword>
<feature type="transmembrane region" description="Helical" evidence="3">
    <location>
        <begin position="146"/>
        <end position="164"/>
    </location>
</feature>
<evidence type="ECO:0000256" key="3">
    <source>
        <dbReference type="SAM" id="Phobius"/>
    </source>
</evidence>
<dbReference type="AlphaFoldDB" id="A0A3L6EWL2"/>
<gene>
    <name evidence="5" type="primary">PDK_4</name>
    <name evidence="5" type="ORF">Zm00014a_030568</name>
</gene>
<dbReference type="GO" id="GO:0005524">
    <property type="term" value="F:ATP binding"/>
    <property type="evidence" value="ECO:0007669"/>
    <property type="project" value="UniProtKB-UniRule"/>
</dbReference>
<dbReference type="SUPFAM" id="SSF55874">
    <property type="entry name" value="ATPase domain of HSP90 chaperone/DNA topoisomerase II/histidine kinase"/>
    <property type="match status" value="1"/>
</dbReference>
<protein>
    <recommendedName>
        <fullName evidence="2">Protein-serine/threonine kinase</fullName>
        <ecNumber evidence="2">2.7.11.-</ecNumber>
    </recommendedName>
</protein>
<dbReference type="GO" id="GO:0004672">
    <property type="term" value="F:protein kinase activity"/>
    <property type="evidence" value="ECO:0007669"/>
    <property type="project" value="InterPro"/>
</dbReference>
<evidence type="ECO:0000256" key="2">
    <source>
        <dbReference type="RuleBase" id="RU366032"/>
    </source>
</evidence>
<feature type="domain" description="Histidine kinase/HSP90-like ATPase" evidence="4">
    <location>
        <begin position="62"/>
        <end position="130"/>
    </location>
</feature>
<keyword evidence="3" id="KW-1133">Transmembrane helix</keyword>
<keyword evidence="2" id="KW-0067">ATP-binding</keyword>
<dbReference type="InterPro" id="IPR003594">
    <property type="entry name" value="HATPase_dom"/>
</dbReference>
<dbReference type="PANTHER" id="PTHR11947:SF24">
    <property type="entry name" value="PROTEIN-SERINE_THREONINE KINASE"/>
    <property type="match status" value="1"/>
</dbReference>
<evidence type="ECO:0000259" key="4">
    <source>
        <dbReference type="Pfam" id="PF02518"/>
    </source>
</evidence>
<accession>A0A3L6EWL2</accession>
<keyword evidence="2" id="KW-0547">Nucleotide-binding</keyword>
<dbReference type="EMBL" id="NCVQ01000005">
    <property type="protein sequence ID" value="PWZ25235.1"/>
    <property type="molecule type" value="Genomic_DNA"/>
</dbReference>
<comment type="subunit">
    <text evidence="1">Homodimer.</text>
</comment>
<organism evidence="5">
    <name type="scientific">Zea mays</name>
    <name type="common">Maize</name>
    <dbReference type="NCBI Taxonomy" id="4577"/>
    <lineage>
        <taxon>Eukaryota</taxon>
        <taxon>Viridiplantae</taxon>
        <taxon>Streptophyta</taxon>
        <taxon>Embryophyta</taxon>
        <taxon>Tracheophyta</taxon>
        <taxon>Spermatophyta</taxon>
        <taxon>Magnoliopsida</taxon>
        <taxon>Liliopsida</taxon>
        <taxon>Poales</taxon>
        <taxon>Poaceae</taxon>
        <taxon>PACMAD clade</taxon>
        <taxon>Panicoideae</taxon>
        <taxon>Andropogonodae</taxon>
        <taxon>Andropogoneae</taxon>
        <taxon>Tripsacinae</taxon>
        <taxon>Zea</taxon>
    </lineage>
</organism>
<evidence type="ECO:0000313" key="5">
    <source>
        <dbReference type="EMBL" id="PWZ25235.1"/>
    </source>
</evidence>
<name>A0A3L6EWL2_MAIZE</name>
<keyword evidence="2" id="KW-0808">Transferase</keyword>
<keyword evidence="2" id="KW-0496">Mitochondrion</keyword>
<keyword evidence="3" id="KW-0472">Membrane</keyword>
<feature type="transmembrane region" description="Helical" evidence="3">
    <location>
        <begin position="176"/>
        <end position="197"/>
    </location>
</feature>
<dbReference type="GO" id="GO:0005759">
    <property type="term" value="C:mitochondrial matrix"/>
    <property type="evidence" value="ECO:0007669"/>
    <property type="project" value="UniProtKB-SubCell"/>
</dbReference>
<dbReference type="EC" id="2.7.11.-" evidence="2"/>
<comment type="similarity">
    <text evidence="2">Belongs to the PDK/BCKDK protein kinase family.</text>
</comment>
<keyword evidence="3" id="KW-0812">Transmembrane</keyword>
<dbReference type="Proteomes" id="UP000251960">
    <property type="component" value="Chromosome 4"/>
</dbReference>
<dbReference type="Gene3D" id="3.30.565.10">
    <property type="entry name" value="Histidine kinase-like ATPase, C-terminal domain"/>
    <property type="match status" value="1"/>
</dbReference>
<comment type="subcellular location">
    <subcellularLocation>
        <location evidence="2">Mitochondrion matrix</location>
    </subcellularLocation>
</comment>
<evidence type="ECO:0000256" key="1">
    <source>
        <dbReference type="ARBA" id="ARBA00011738"/>
    </source>
</evidence>
<dbReference type="InterPro" id="IPR036890">
    <property type="entry name" value="HATPase_C_sf"/>
</dbReference>
<keyword evidence="2 5" id="KW-0418">Kinase</keyword>
<comment type="caution">
    <text evidence="5">The sequence shown here is derived from an EMBL/GenBank/DDBJ whole genome shotgun (WGS) entry which is preliminary data.</text>
</comment>
<dbReference type="InterPro" id="IPR039028">
    <property type="entry name" value="BCKD/PDK"/>
</dbReference>
<dbReference type="PANTHER" id="PTHR11947">
    <property type="entry name" value="PYRUVATE DEHYDROGENASE KINASE"/>
    <property type="match status" value="1"/>
</dbReference>